<gene>
    <name evidence="1" type="ORF">HannXRQ_Chr09g0272071</name>
</gene>
<sequence>MKMIIKSNLGGLICKNLTIYIKKRGKENPVLGVGVATQGEQEGGEPFFSILPRKSTN</sequence>
<evidence type="ECO:0000313" key="2">
    <source>
        <dbReference type="Proteomes" id="UP000215914"/>
    </source>
</evidence>
<reference evidence="2" key="1">
    <citation type="journal article" date="2017" name="Nature">
        <title>The sunflower genome provides insights into oil metabolism, flowering and Asterid evolution.</title>
        <authorList>
            <person name="Badouin H."/>
            <person name="Gouzy J."/>
            <person name="Grassa C.J."/>
            <person name="Murat F."/>
            <person name="Staton S.E."/>
            <person name="Cottret L."/>
            <person name="Lelandais-Briere C."/>
            <person name="Owens G.L."/>
            <person name="Carrere S."/>
            <person name="Mayjonade B."/>
            <person name="Legrand L."/>
            <person name="Gill N."/>
            <person name="Kane N.C."/>
            <person name="Bowers J.E."/>
            <person name="Hubner S."/>
            <person name="Bellec A."/>
            <person name="Berard A."/>
            <person name="Berges H."/>
            <person name="Blanchet N."/>
            <person name="Boniface M.C."/>
            <person name="Brunel D."/>
            <person name="Catrice O."/>
            <person name="Chaidir N."/>
            <person name="Claudel C."/>
            <person name="Donnadieu C."/>
            <person name="Faraut T."/>
            <person name="Fievet G."/>
            <person name="Helmstetter N."/>
            <person name="King M."/>
            <person name="Knapp S.J."/>
            <person name="Lai Z."/>
            <person name="Le Paslier M.C."/>
            <person name="Lippi Y."/>
            <person name="Lorenzon L."/>
            <person name="Mandel J.R."/>
            <person name="Marage G."/>
            <person name="Marchand G."/>
            <person name="Marquand E."/>
            <person name="Bret-Mestries E."/>
            <person name="Morien E."/>
            <person name="Nambeesan S."/>
            <person name="Nguyen T."/>
            <person name="Pegot-Espagnet P."/>
            <person name="Pouilly N."/>
            <person name="Raftis F."/>
            <person name="Sallet E."/>
            <person name="Schiex T."/>
            <person name="Thomas J."/>
            <person name="Vandecasteele C."/>
            <person name="Vares D."/>
            <person name="Vear F."/>
            <person name="Vautrin S."/>
            <person name="Crespi M."/>
            <person name="Mangin B."/>
            <person name="Burke J.M."/>
            <person name="Salse J."/>
            <person name="Munos S."/>
            <person name="Vincourt P."/>
            <person name="Rieseberg L.H."/>
            <person name="Langlade N.B."/>
        </authorList>
    </citation>
    <scope>NUCLEOTIDE SEQUENCE [LARGE SCALE GENOMIC DNA]</scope>
    <source>
        <strain evidence="2">cv. SF193</strain>
    </source>
</reference>
<organism evidence="1 2">
    <name type="scientific">Helianthus annuus</name>
    <name type="common">Common sunflower</name>
    <dbReference type="NCBI Taxonomy" id="4232"/>
    <lineage>
        <taxon>Eukaryota</taxon>
        <taxon>Viridiplantae</taxon>
        <taxon>Streptophyta</taxon>
        <taxon>Embryophyta</taxon>
        <taxon>Tracheophyta</taxon>
        <taxon>Spermatophyta</taxon>
        <taxon>Magnoliopsida</taxon>
        <taxon>eudicotyledons</taxon>
        <taxon>Gunneridae</taxon>
        <taxon>Pentapetalae</taxon>
        <taxon>asterids</taxon>
        <taxon>campanulids</taxon>
        <taxon>Asterales</taxon>
        <taxon>Asteraceae</taxon>
        <taxon>Asteroideae</taxon>
        <taxon>Heliantheae alliance</taxon>
        <taxon>Heliantheae</taxon>
        <taxon>Helianthus</taxon>
    </lineage>
</organism>
<evidence type="ECO:0000313" key="1">
    <source>
        <dbReference type="EMBL" id="OTG16501.1"/>
    </source>
</evidence>
<name>A0A251U2J1_HELAN</name>
<dbReference type="Proteomes" id="UP000215914">
    <property type="component" value="Chromosome 9"/>
</dbReference>
<dbReference type="AlphaFoldDB" id="A0A251U2J1"/>
<protein>
    <submittedName>
        <fullName evidence="1">Uncharacterized protein</fullName>
    </submittedName>
</protein>
<proteinExistence type="predicted"/>
<dbReference type="InParanoid" id="A0A251U2J1"/>
<dbReference type="EMBL" id="CM007898">
    <property type="protein sequence ID" value="OTG16501.1"/>
    <property type="molecule type" value="Genomic_DNA"/>
</dbReference>
<accession>A0A251U2J1</accession>
<keyword evidence="2" id="KW-1185">Reference proteome</keyword>